<keyword evidence="1" id="KW-0812">Transmembrane</keyword>
<proteinExistence type="predicted"/>
<dbReference type="PANTHER" id="PTHR43681:SF1">
    <property type="entry name" value="SARCALUMENIN"/>
    <property type="match status" value="1"/>
</dbReference>
<keyword evidence="1" id="KW-1133">Transmembrane helix</keyword>
<comment type="caution">
    <text evidence="3">The sequence shown here is derived from an EMBL/GenBank/DDBJ whole genome shotgun (WGS) entry which is preliminary data.</text>
</comment>
<dbReference type="InterPro" id="IPR051943">
    <property type="entry name" value="TRAFAC_Dynamin-like_GTPase"/>
</dbReference>
<dbReference type="AlphaFoldDB" id="A0A848KWU4"/>
<dbReference type="Proteomes" id="UP000550729">
    <property type="component" value="Unassembled WGS sequence"/>
</dbReference>
<evidence type="ECO:0000259" key="2">
    <source>
        <dbReference type="Pfam" id="PF00350"/>
    </source>
</evidence>
<dbReference type="SUPFAM" id="SSF52540">
    <property type="entry name" value="P-loop containing nucleoside triphosphate hydrolases"/>
    <property type="match status" value="1"/>
</dbReference>
<organism evidence="3 4">
    <name type="scientific">Gordonia asplenii</name>
    <dbReference type="NCBI Taxonomy" id="2725283"/>
    <lineage>
        <taxon>Bacteria</taxon>
        <taxon>Bacillati</taxon>
        <taxon>Actinomycetota</taxon>
        <taxon>Actinomycetes</taxon>
        <taxon>Mycobacteriales</taxon>
        <taxon>Gordoniaceae</taxon>
        <taxon>Gordonia</taxon>
    </lineage>
</organism>
<evidence type="ECO:0000313" key="3">
    <source>
        <dbReference type="EMBL" id="NMO02712.1"/>
    </source>
</evidence>
<reference evidence="3 4" key="1">
    <citation type="submission" date="2020-04" db="EMBL/GenBank/DDBJ databases">
        <title>Gordonia sp. nov. TBRC 11910.</title>
        <authorList>
            <person name="Suriyachadkun C."/>
        </authorList>
    </citation>
    <scope>NUCLEOTIDE SEQUENCE [LARGE SCALE GENOMIC DNA]</scope>
    <source>
        <strain evidence="3 4">TBRC 11910</strain>
    </source>
</reference>
<dbReference type="Pfam" id="PF00350">
    <property type="entry name" value="Dynamin_N"/>
    <property type="match status" value="1"/>
</dbReference>
<dbReference type="InterPro" id="IPR027417">
    <property type="entry name" value="P-loop_NTPase"/>
</dbReference>
<sequence>MGIPVWICTESVDDVTVAQSPARASTADDLGAIADNLSAIAAVAGRRDLADRLLAATTRLRDPRLRIVVVGQLNQGKSQFVNALLNMAVCRVGDDETTAVPTLVQYGAQPAAELIVGDRRGHESVALPSSAIGTITSGTDFAGGKDVVRVDVSVPSALLADGLVVIDTPGVGGHGHPFAAMTLGMVSTADAVFFVSDSSQEFTAPEMNFLTQVTTLCPTVACLLTKTDLYPHWRAVADADRSHLRSAGIDIPVLPVSSHLRAHAFARQDERLNAEAGFADLYDYLRAEVLAKAVAASRDSATDDIRVVAEHLALAMSGELAALGDPAVAEQARSALVAASEQAEQMRRESARWQHTLNDGIVDLAADIDHDLRDRLRAVTREAEAAIDDSDPAKDWDRLADWLVEQTSVVIGENFVWATERAQWLGERVADHFAATGDSTLPSLGITDLDGLLDEVTALAAPDVERTGIAQKLLIGMRGSYGGVLMFGLISTMMGVALINPISVGAGLLLGSKAYRDDKQAKILERRGKAKMAVRAFTDDVSFQVGKESRDRLRTMQRVLRDHFTGVAEQAARSINESLAAAQSAAELAGTQRESRRAALEQELKSVAALRNRADQLALGSA</sequence>
<name>A0A848KWU4_9ACTN</name>
<dbReference type="InterPro" id="IPR045063">
    <property type="entry name" value="Dynamin_N"/>
</dbReference>
<feature type="domain" description="Dynamin N-terminal" evidence="2">
    <location>
        <begin position="67"/>
        <end position="212"/>
    </location>
</feature>
<accession>A0A848KWU4</accession>
<keyword evidence="1" id="KW-0472">Membrane</keyword>
<evidence type="ECO:0000313" key="4">
    <source>
        <dbReference type="Proteomes" id="UP000550729"/>
    </source>
</evidence>
<gene>
    <name evidence="3" type="ORF">HH308_15980</name>
</gene>
<dbReference type="EMBL" id="JABBNB010000016">
    <property type="protein sequence ID" value="NMO02712.1"/>
    <property type="molecule type" value="Genomic_DNA"/>
</dbReference>
<protein>
    <submittedName>
        <fullName evidence="3">Isoniazid-inducible protein iniA</fullName>
    </submittedName>
</protein>
<dbReference type="Gene3D" id="3.40.50.300">
    <property type="entry name" value="P-loop containing nucleotide triphosphate hydrolases"/>
    <property type="match status" value="1"/>
</dbReference>
<evidence type="ECO:0000256" key="1">
    <source>
        <dbReference type="SAM" id="Phobius"/>
    </source>
</evidence>
<dbReference type="PANTHER" id="PTHR43681">
    <property type="entry name" value="TRANSMEMBRANE GTPASE FZO"/>
    <property type="match status" value="1"/>
</dbReference>
<feature type="transmembrane region" description="Helical" evidence="1">
    <location>
        <begin position="481"/>
        <end position="510"/>
    </location>
</feature>
<keyword evidence="4" id="KW-1185">Reference proteome</keyword>